<accession>A0A0P8A6U1</accession>
<evidence type="ECO:0000313" key="2">
    <source>
        <dbReference type="Proteomes" id="UP000050360"/>
    </source>
</evidence>
<protein>
    <submittedName>
        <fullName evidence="1">Uncharacterized protein</fullName>
    </submittedName>
</protein>
<dbReference type="Proteomes" id="UP000050360">
    <property type="component" value="Unassembled WGS sequence"/>
</dbReference>
<sequence length="87" mass="10293">MKMEDMKKFTPVMEEHMDIADIWNADDPIKFLKEWIKKSIYNLMYDYFVGGERLHGKFNTQITTDYGKVILLVEKGSEDIKTLQLKS</sequence>
<dbReference type="EMBL" id="LKCM01000241">
    <property type="protein sequence ID" value="KPQ42315.1"/>
    <property type="molecule type" value="Genomic_DNA"/>
</dbReference>
<evidence type="ECO:0000313" key="1">
    <source>
        <dbReference type="EMBL" id="KPQ42315.1"/>
    </source>
</evidence>
<reference evidence="1 2" key="1">
    <citation type="submission" date="2015-09" db="EMBL/GenBank/DDBJ databases">
        <title>A metagenomics-based metabolic model of nitrate-dependent anaerobic oxidation of methane by Methanoperedens-like archaea.</title>
        <authorList>
            <person name="Arshad A."/>
            <person name="Speth D.R."/>
            <person name="De Graaf R.M."/>
            <person name="Op Den Camp H.J."/>
            <person name="Jetten M.S."/>
            <person name="Welte C.U."/>
        </authorList>
    </citation>
    <scope>NUCLEOTIDE SEQUENCE [LARGE SCALE GENOMIC DNA]</scope>
</reference>
<gene>
    <name evidence="1" type="ORF">MPEBLZ_03139</name>
</gene>
<name>A0A0P8A6U1_9EURY</name>
<proteinExistence type="predicted"/>
<dbReference type="AlphaFoldDB" id="A0A0P8A6U1"/>
<organism evidence="1 2">
    <name type="scientific">Candidatus Methanoperedens nitratireducens</name>
    <dbReference type="NCBI Taxonomy" id="1392998"/>
    <lineage>
        <taxon>Archaea</taxon>
        <taxon>Methanobacteriati</taxon>
        <taxon>Methanobacteriota</taxon>
        <taxon>Stenosarchaea group</taxon>
        <taxon>Methanomicrobia</taxon>
        <taxon>Methanosarcinales</taxon>
        <taxon>ANME-2 cluster</taxon>
        <taxon>Candidatus Methanoperedentaceae</taxon>
        <taxon>Candidatus Methanoperedens</taxon>
    </lineage>
</organism>
<comment type="caution">
    <text evidence="1">The sequence shown here is derived from an EMBL/GenBank/DDBJ whole genome shotgun (WGS) entry which is preliminary data.</text>
</comment>